<evidence type="ECO:0000313" key="2">
    <source>
        <dbReference type="Proteomes" id="UP000789702"/>
    </source>
</evidence>
<reference evidence="1" key="1">
    <citation type="submission" date="2021-06" db="EMBL/GenBank/DDBJ databases">
        <authorList>
            <person name="Kallberg Y."/>
            <person name="Tangrot J."/>
            <person name="Rosling A."/>
        </authorList>
    </citation>
    <scope>NUCLEOTIDE SEQUENCE</scope>
    <source>
        <strain evidence="1">IL203A</strain>
    </source>
</reference>
<proteinExistence type="predicted"/>
<name>A0ACA9NHB4_9GLOM</name>
<sequence>LGSKENLDFASKLSSKIDNILEVSLDPCNNETSYKVKYEEFHIFSMSEVIVTDLIGATYNKDDRYNEEGNRYDKCNGYNKGDRYNEGDRYKNNHKQTSTIKKQYKIEIYLEKHKAVLKNKEGSTTLEPISYTYIKELANKIQWPKFILINLEDAMVGSVSSLGFLIEYEVFENKVLKGNRLKVAELYYKFLLLETGLLVVAPFFDSNLESDEVTIQMPGFSSNILARKLQTYTTSGPCLVKLLETLNNNWVLYDLIDDITII</sequence>
<organism evidence="1 2">
    <name type="scientific">Dentiscutata heterogama</name>
    <dbReference type="NCBI Taxonomy" id="1316150"/>
    <lineage>
        <taxon>Eukaryota</taxon>
        <taxon>Fungi</taxon>
        <taxon>Fungi incertae sedis</taxon>
        <taxon>Mucoromycota</taxon>
        <taxon>Glomeromycotina</taxon>
        <taxon>Glomeromycetes</taxon>
        <taxon>Diversisporales</taxon>
        <taxon>Gigasporaceae</taxon>
        <taxon>Dentiscutata</taxon>
    </lineage>
</organism>
<dbReference type="Proteomes" id="UP000789702">
    <property type="component" value="Unassembled WGS sequence"/>
</dbReference>
<evidence type="ECO:0000313" key="1">
    <source>
        <dbReference type="EMBL" id="CAG8657548.1"/>
    </source>
</evidence>
<dbReference type="EMBL" id="CAJVPU010017106">
    <property type="protein sequence ID" value="CAG8657548.1"/>
    <property type="molecule type" value="Genomic_DNA"/>
</dbReference>
<feature type="non-terminal residue" evidence="1">
    <location>
        <position position="262"/>
    </location>
</feature>
<comment type="caution">
    <text evidence="1">The sequence shown here is derived from an EMBL/GenBank/DDBJ whole genome shotgun (WGS) entry which is preliminary data.</text>
</comment>
<keyword evidence="2" id="KW-1185">Reference proteome</keyword>
<feature type="non-terminal residue" evidence="1">
    <location>
        <position position="1"/>
    </location>
</feature>
<accession>A0ACA9NHB4</accession>
<gene>
    <name evidence="1" type="ORF">DHETER_LOCUS9598</name>
</gene>
<protein>
    <submittedName>
        <fullName evidence="1">7189_t:CDS:1</fullName>
    </submittedName>
</protein>